<evidence type="ECO:0000313" key="2">
    <source>
        <dbReference type="EMBL" id="RYR61284.1"/>
    </source>
</evidence>
<dbReference type="InterPro" id="IPR044824">
    <property type="entry name" value="MAIN-like"/>
</dbReference>
<dbReference type="PANTHER" id="PTHR46033">
    <property type="entry name" value="PROTEIN MAIN-LIKE 2"/>
    <property type="match status" value="1"/>
</dbReference>
<name>A0A445DDM8_ARAHY</name>
<sequence length="264" mass="29951">MRHSPEQIRPYLRQAGFEYVAYMVDFEYDWPLASALIERWRPESHTFHLPCGKITITLQDVAYQLGLRIDGDPISRCIGGWEQHHDGRSIEDICQQLLGVVPSPEDRQSQTKWTVKLNWFQNTVCGDLEEDAIEDRLLRYTRGYIMQVIGGILFSDASDSRVYISTPHLNDCAGDSLIEEPIDQQERHELNEEIEEYIADDTSKPSVVDTTPISDLPLVTMDIPLGRGHRIKTPSVRLRDFVSAAMIPIDPTDQPLSPSKSSGA</sequence>
<reference evidence="2 3" key="1">
    <citation type="submission" date="2019-01" db="EMBL/GenBank/DDBJ databases">
        <title>Sequencing of cultivated peanut Arachis hypogaea provides insights into genome evolution and oil improvement.</title>
        <authorList>
            <person name="Chen X."/>
        </authorList>
    </citation>
    <scope>NUCLEOTIDE SEQUENCE [LARGE SCALE GENOMIC DNA]</scope>
    <source>
        <strain evidence="3">cv. Fuhuasheng</strain>
        <tissue evidence="2">Leaves</tissue>
    </source>
</reference>
<evidence type="ECO:0000313" key="3">
    <source>
        <dbReference type="Proteomes" id="UP000289738"/>
    </source>
</evidence>
<gene>
    <name evidence="2" type="ORF">Ahy_A04g018435</name>
</gene>
<accession>A0A445DDM8</accession>
<feature type="domain" description="Aminotransferase-like plant mobile" evidence="1">
    <location>
        <begin position="23"/>
        <end position="163"/>
    </location>
</feature>
<protein>
    <recommendedName>
        <fullName evidence="1">Aminotransferase-like plant mobile domain-containing protein</fullName>
    </recommendedName>
</protein>
<evidence type="ECO:0000259" key="1">
    <source>
        <dbReference type="Pfam" id="PF10536"/>
    </source>
</evidence>
<dbReference type="GO" id="GO:0010073">
    <property type="term" value="P:meristem maintenance"/>
    <property type="evidence" value="ECO:0007669"/>
    <property type="project" value="InterPro"/>
</dbReference>
<dbReference type="EMBL" id="SDMP01000004">
    <property type="protein sequence ID" value="RYR61284.1"/>
    <property type="molecule type" value="Genomic_DNA"/>
</dbReference>
<dbReference type="Proteomes" id="UP000289738">
    <property type="component" value="Chromosome A04"/>
</dbReference>
<keyword evidence="3" id="KW-1185">Reference proteome</keyword>
<proteinExistence type="predicted"/>
<dbReference type="InterPro" id="IPR019557">
    <property type="entry name" value="AminoTfrase-like_pln_mobile"/>
</dbReference>
<dbReference type="PANTHER" id="PTHR46033:SF8">
    <property type="entry name" value="PROTEIN MAINTENANCE OF MERISTEMS-LIKE"/>
    <property type="match status" value="1"/>
</dbReference>
<organism evidence="2 3">
    <name type="scientific">Arachis hypogaea</name>
    <name type="common">Peanut</name>
    <dbReference type="NCBI Taxonomy" id="3818"/>
    <lineage>
        <taxon>Eukaryota</taxon>
        <taxon>Viridiplantae</taxon>
        <taxon>Streptophyta</taxon>
        <taxon>Embryophyta</taxon>
        <taxon>Tracheophyta</taxon>
        <taxon>Spermatophyta</taxon>
        <taxon>Magnoliopsida</taxon>
        <taxon>eudicotyledons</taxon>
        <taxon>Gunneridae</taxon>
        <taxon>Pentapetalae</taxon>
        <taxon>rosids</taxon>
        <taxon>fabids</taxon>
        <taxon>Fabales</taxon>
        <taxon>Fabaceae</taxon>
        <taxon>Papilionoideae</taxon>
        <taxon>50 kb inversion clade</taxon>
        <taxon>dalbergioids sensu lato</taxon>
        <taxon>Dalbergieae</taxon>
        <taxon>Pterocarpus clade</taxon>
        <taxon>Arachis</taxon>
    </lineage>
</organism>
<comment type="caution">
    <text evidence="2">The sequence shown here is derived from an EMBL/GenBank/DDBJ whole genome shotgun (WGS) entry which is preliminary data.</text>
</comment>
<dbReference type="Pfam" id="PF10536">
    <property type="entry name" value="PMD"/>
    <property type="match status" value="1"/>
</dbReference>
<dbReference type="AlphaFoldDB" id="A0A445DDM8"/>